<dbReference type="Proteomes" id="UP000179242">
    <property type="component" value="Unassembled WGS sequence"/>
</dbReference>
<keyword evidence="3 4" id="KW-0574">Periplasm</keyword>
<gene>
    <name evidence="6" type="ORF">A2438_00130</name>
</gene>
<reference evidence="6 7" key="1">
    <citation type="journal article" date="2016" name="Nat. Commun.">
        <title>Thousands of microbial genomes shed light on interconnected biogeochemical processes in an aquifer system.</title>
        <authorList>
            <person name="Anantharaman K."/>
            <person name="Brown C.T."/>
            <person name="Hug L.A."/>
            <person name="Sharon I."/>
            <person name="Castelle C.J."/>
            <person name="Probst A.J."/>
            <person name="Thomas B.C."/>
            <person name="Singh A."/>
            <person name="Wilkins M.J."/>
            <person name="Karaoz U."/>
            <person name="Brodie E.L."/>
            <person name="Williams K.H."/>
            <person name="Hubbard S.S."/>
            <person name="Banfield J.F."/>
        </authorList>
    </citation>
    <scope>NUCLEOTIDE SEQUENCE [LARGE SCALE GENOMIC DNA]</scope>
</reference>
<dbReference type="EMBL" id="MEUJ01000010">
    <property type="protein sequence ID" value="OGC39336.1"/>
    <property type="molecule type" value="Genomic_DNA"/>
</dbReference>
<dbReference type="GO" id="GO:0042597">
    <property type="term" value="C:periplasmic space"/>
    <property type="evidence" value="ECO:0007669"/>
    <property type="project" value="UniProtKB-SubCell"/>
</dbReference>
<proteinExistence type="inferred from homology"/>
<evidence type="ECO:0000259" key="5">
    <source>
        <dbReference type="SMART" id="SM00858"/>
    </source>
</evidence>
<evidence type="ECO:0000313" key="7">
    <source>
        <dbReference type="Proteomes" id="UP000179242"/>
    </source>
</evidence>
<organism evidence="6 7">
    <name type="scientific">candidate division WOR-1 bacterium RIFOXYC2_FULL_46_14</name>
    <dbReference type="NCBI Taxonomy" id="1802587"/>
    <lineage>
        <taxon>Bacteria</taxon>
        <taxon>Bacillati</taxon>
        <taxon>Saganbacteria</taxon>
    </lineage>
</organism>
<comment type="function">
    <text evidence="4">Involved in the assembly process of the P-ring formation. It may associate with FlgF on the rod constituting a structure essential for the P-ring assembly or may act as a modulator protein for the P-ring assembly.</text>
</comment>
<evidence type="ECO:0000256" key="1">
    <source>
        <dbReference type="ARBA" id="ARBA00004418"/>
    </source>
</evidence>
<dbReference type="Gene3D" id="3.90.1210.10">
    <property type="entry name" value="Antifreeze-like/N-acetylneuraminic acid synthase C-terminal domain"/>
    <property type="match status" value="1"/>
</dbReference>
<dbReference type="AlphaFoldDB" id="A0A1F4U321"/>
<dbReference type="SMART" id="SM00858">
    <property type="entry name" value="SAF"/>
    <property type="match status" value="1"/>
</dbReference>
<evidence type="ECO:0000256" key="3">
    <source>
        <dbReference type="ARBA" id="ARBA00022764"/>
    </source>
</evidence>
<feature type="chain" id="PRO_5009363429" description="Flagella basal body P-ring formation protein FlgA" evidence="4">
    <location>
        <begin position="21"/>
        <end position="237"/>
    </location>
</feature>
<dbReference type="PANTHER" id="PTHR36307">
    <property type="entry name" value="FLAGELLA BASAL BODY P-RING FORMATION PROTEIN FLGA"/>
    <property type="match status" value="1"/>
</dbReference>
<dbReference type="CDD" id="cd11614">
    <property type="entry name" value="SAF_CpaB_FlgA_like"/>
    <property type="match status" value="1"/>
</dbReference>
<accession>A0A1F4U321</accession>
<keyword evidence="6" id="KW-0969">Cilium</keyword>
<protein>
    <recommendedName>
        <fullName evidence="4">Flagella basal body P-ring formation protein FlgA</fullName>
    </recommendedName>
</protein>
<evidence type="ECO:0000256" key="4">
    <source>
        <dbReference type="RuleBase" id="RU362063"/>
    </source>
</evidence>
<evidence type="ECO:0000313" key="6">
    <source>
        <dbReference type="EMBL" id="OGC39336.1"/>
    </source>
</evidence>
<feature type="domain" description="SAF" evidence="5">
    <location>
        <begin position="112"/>
        <end position="174"/>
    </location>
</feature>
<dbReference type="PANTHER" id="PTHR36307:SF1">
    <property type="entry name" value="FLAGELLA BASAL BODY P-RING FORMATION PROTEIN FLGA"/>
    <property type="match status" value="1"/>
</dbReference>
<dbReference type="InterPro" id="IPR039246">
    <property type="entry name" value="Flagellar_FlgA"/>
</dbReference>
<keyword evidence="4" id="KW-1005">Bacterial flagellum biogenesis</keyword>
<evidence type="ECO:0000256" key="2">
    <source>
        <dbReference type="ARBA" id="ARBA00022729"/>
    </source>
</evidence>
<dbReference type="Pfam" id="PF13144">
    <property type="entry name" value="ChapFlgA"/>
    <property type="match status" value="1"/>
</dbReference>
<comment type="similarity">
    <text evidence="4">Belongs to the FlgA family.</text>
</comment>
<name>A0A1F4U321_UNCSA</name>
<feature type="signal peptide" evidence="4">
    <location>
        <begin position="1"/>
        <end position="20"/>
    </location>
</feature>
<keyword evidence="6" id="KW-0966">Cell projection</keyword>
<dbReference type="InterPro" id="IPR013974">
    <property type="entry name" value="SAF"/>
</dbReference>
<comment type="caution">
    <text evidence="6">The sequence shown here is derived from an EMBL/GenBank/DDBJ whole genome shotgun (WGS) entry which is preliminary data.</text>
</comment>
<comment type="subcellular location">
    <subcellularLocation>
        <location evidence="1 4">Periplasm</location>
    </subcellularLocation>
</comment>
<dbReference type="NCBIfam" id="TIGR03170">
    <property type="entry name" value="flgA_cterm"/>
    <property type="match status" value="1"/>
</dbReference>
<dbReference type="Gene3D" id="2.30.30.760">
    <property type="match status" value="1"/>
</dbReference>
<keyword evidence="2 4" id="KW-0732">Signal</keyword>
<sequence>MRIIFLIICCLLIAVSPIAADDSLNARIEKAIKDYIVGKNPSWNKDKLMVVFALNGRTASQLASYGENVSITVPEIYPTSGITRSIILPVQVIDNGVEKEKIFIRTEVALKDKVVAAARSIKKDEVFDADSIALSEQNILSLSGKYFTSLSEVLGKQAKGYVSSGAVLAGYMVKSIPDVKKGEEVSILAQSDGIRVEAKGEALQEGTVGDKIKLRRTGSRDILNGKITATGEVEVQL</sequence>
<dbReference type="GO" id="GO:0044780">
    <property type="term" value="P:bacterial-type flagellum assembly"/>
    <property type="evidence" value="ECO:0007669"/>
    <property type="project" value="InterPro"/>
</dbReference>
<keyword evidence="6" id="KW-0282">Flagellum</keyword>
<dbReference type="InterPro" id="IPR017585">
    <property type="entry name" value="SAF_FlgA"/>
</dbReference>